<dbReference type="Proteomes" id="UP000789920">
    <property type="component" value="Unassembled WGS sequence"/>
</dbReference>
<dbReference type="EMBL" id="CAJVQC010043818">
    <property type="protein sequence ID" value="CAG8778302.1"/>
    <property type="molecule type" value="Genomic_DNA"/>
</dbReference>
<evidence type="ECO:0000313" key="1">
    <source>
        <dbReference type="EMBL" id="CAG8778302.1"/>
    </source>
</evidence>
<organism evidence="1 2">
    <name type="scientific">Racocetra persica</name>
    <dbReference type="NCBI Taxonomy" id="160502"/>
    <lineage>
        <taxon>Eukaryota</taxon>
        <taxon>Fungi</taxon>
        <taxon>Fungi incertae sedis</taxon>
        <taxon>Mucoromycota</taxon>
        <taxon>Glomeromycotina</taxon>
        <taxon>Glomeromycetes</taxon>
        <taxon>Diversisporales</taxon>
        <taxon>Gigasporaceae</taxon>
        <taxon>Racocetra</taxon>
    </lineage>
</organism>
<protein>
    <submittedName>
        <fullName evidence="1">4111_t:CDS:1</fullName>
    </submittedName>
</protein>
<name>A0ACA9R6M7_9GLOM</name>
<gene>
    <name evidence="1" type="ORF">RPERSI_LOCUS17212</name>
</gene>
<reference evidence="1" key="1">
    <citation type="submission" date="2021-06" db="EMBL/GenBank/DDBJ databases">
        <authorList>
            <person name="Kallberg Y."/>
            <person name="Tangrot J."/>
            <person name="Rosling A."/>
        </authorList>
    </citation>
    <scope>NUCLEOTIDE SEQUENCE</scope>
    <source>
        <strain evidence="1">MA461A</strain>
    </source>
</reference>
<comment type="caution">
    <text evidence="1">The sequence shown here is derived from an EMBL/GenBank/DDBJ whole genome shotgun (WGS) entry which is preliminary data.</text>
</comment>
<feature type="non-terminal residue" evidence="1">
    <location>
        <position position="1"/>
    </location>
</feature>
<feature type="non-terminal residue" evidence="1">
    <location>
        <position position="66"/>
    </location>
</feature>
<keyword evidence="2" id="KW-1185">Reference proteome</keyword>
<evidence type="ECO:0000313" key="2">
    <source>
        <dbReference type="Proteomes" id="UP000789920"/>
    </source>
</evidence>
<proteinExistence type="predicted"/>
<accession>A0ACA9R6M7</accession>
<sequence length="66" mass="7712">QVAGHWFWNTALYTAVLATILEKAALITEISEEYDSIIPKLFMSSIYYLFILLVPIICLLRDYVWK</sequence>